<keyword evidence="12" id="KW-1185">Reference proteome</keyword>
<dbReference type="Pfam" id="PF00408">
    <property type="entry name" value="PGM_PMM_IV"/>
    <property type="match status" value="1"/>
</dbReference>
<dbReference type="NCBIfam" id="NF046027">
    <property type="entry name" value="PhglucPhmanMutPgmG"/>
    <property type="match status" value="1"/>
</dbReference>
<evidence type="ECO:0000256" key="5">
    <source>
        <dbReference type="ARBA" id="ARBA00022842"/>
    </source>
</evidence>
<reference evidence="11 12" key="1">
    <citation type="submission" date="2019-10" db="EMBL/GenBank/DDBJ databases">
        <title>Draft whole-genome sequence of the purple nonsulfur photosynthetic bacterium Roseospira navarrensis DSM 15114.</title>
        <authorList>
            <person name="Kyndt J.A."/>
            <person name="Meyer T.E."/>
        </authorList>
    </citation>
    <scope>NUCLEOTIDE SEQUENCE [LARGE SCALE GENOMIC DNA]</scope>
    <source>
        <strain evidence="11 12">DSM 15114</strain>
    </source>
</reference>
<name>A0A7X2D433_9PROT</name>
<organism evidence="11 12">
    <name type="scientific">Roseospira navarrensis</name>
    <dbReference type="NCBI Taxonomy" id="140058"/>
    <lineage>
        <taxon>Bacteria</taxon>
        <taxon>Pseudomonadati</taxon>
        <taxon>Pseudomonadota</taxon>
        <taxon>Alphaproteobacteria</taxon>
        <taxon>Rhodospirillales</taxon>
        <taxon>Rhodospirillaceae</taxon>
        <taxon>Roseospira</taxon>
    </lineage>
</organism>
<dbReference type="AlphaFoldDB" id="A0A7X2D433"/>
<dbReference type="Gene3D" id="3.40.120.10">
    <property type="entry name" value="Alpha-D-Glucose-1,6-Bisphosphate, subunit A, domain 3"/>
    <property type="match status" value="3"/>
</dbReference>
<evidence type="ECO:0000259" key="7">
    <source>
        <dbReference type="Pfam" id="PF00408"/>
    </source>
</evidence>
<keyword evidence="4" id="KW-0479">Metal-binding</keyword>
<dbReference type="InterPro" id="IPR036900">
    <property type="entry name" value="A-D-PHexomutase_C_sf"/>
</dbReference>
<comment type="cofactor">
    <cofactor evidence="1">
        <name>Mg(2+)</name>
        <dbReference type="ChEBI" id="CHEBI:18420"/>
    </cofactor>
</comment>
<evidence type="ECO:0000256" key="2">
    <source>
        <dbReference type="ARBA" id="ARBA00010231"/>
    </source>
</evidence>
<dbReference type="SUPFAM" id="SSF55957">
    <property type="entry name" value="Phosphoglucomutase, C-terminal domain"/>
    <property type="match status" value="1"/>
</dbReference>
<keyword evidence="3" id="KW-0597">Phosphoprotein</keyword>
<evidence type="ECO:0000256" key="4">
    <source>
        <dbReference type="ARBA" id="ARBA00022723"/>
    </source>
</evidence>
<dbReference type="InterPro" id="IPR005841">
    <property type="entry name" value="Alpha-D-phosphohexomutase_SF"/>
</dbReference>
<keyword evidence="5" id="KW-0460">Magnesium</keyword>
<dbReference type="Pfam" id="PF02880">
    <property type="entry name" value="PGM_PMM_III"/>
    <property type="match status" value="1"/>
</dbReference>
<dbReference type="Pfam" id="PF02879">
    <property type="entry name" value="PGM_PMM_II"/>
    <property type="match status" value="1"/>
</dbReference>
<keyword evidence="6" id="KW-0413">Isomerase</keyword>
<dbReference type="InterPro" id="IPR005845">
    <property type="entry name" value="A-D-PHexomutase_a/b/a-II"/>
</dbReference>
<evidence type="ECO:0000313" key="12">
    <source>
        <dbReference type="Proteomes" id="UP000434582"/>
    </source>
</evidence>
<feature type="domain" description="Alpha-D-phosphohexomutase C-terminal" evidence="7">
    <location>
        <begin position="372"/>
        <end position="447"/>
    </location>
</feature>
<dbReference type="InterPro" id="IPR005844">
    <property type="entry name" value="A-D-PHexomutase_a/b/a-I"/>
</dbReference>
<dbReference type="Pfam" id="PF02878">
    <property type="entry name" value="PGM_PMM_I"/>
    <property type="match status" value="1"/>
</dbReference>
<evidence type="ECO:0000313" key="11">
    <source>
        <dbReference type="EMBL" id="MQX37431.1"/>
    </source>
</evidence>
<dbReference type="InterPro" id="IPR016055">
    <property type="entry name" value="A-D-PHexomutase_a/b/a-I/II/III"/>
</dbReference>
<dbReference type="InterPro" id="IPR005843">
    <property type="entry name" value="A-D-PHexomutase_C"/>
</dbReference>
<dbReference type="GO" id="GO:0005975">
    <property type="term" value="P:carbohydrate metabolic process"/>
    <property type="evidence" value="ECO:0007669"/>
    <property type="project" value="InterPro"/>
</dbReference>
<feature type="domain" description="Alpha-D-phosphohexomutase alpha/beta/alpha" evidence="8">
    <location>
        <begin position="9"/>
        <end position="122"/>
    </location>
</feature>
<evidence type="ECO:0000259" key="9">
    <source>
        <dbReference type="Pfam" id="PF02879"/>
    </source>
</evidence>
<evidence type="ECO:0000259" key="10">
    <source>
        <dbReference type="Pfam" id="PF02880"/>
    </source>
</evidence>
<dbReference type="PANTHER" id="PTHR43771">
    <property type="entry name" value="PHOSPHOMANNOMUTASE"/>
    <property type="match status" value="1"/>
</dbReference>
<dbReference type="Proteomes" id="UP000434582">
    <property type="component" value="Unassembled WGS sequence"/>
</dbReference>
<evidence type="ECO:0000256" key="6">
    <source>
        <dbReference type="ARBA" id="ARBA00023235"/>
    </source>
</evidence>
<dbReference type="SUPFAM" id="SSF53738">
    <property type="entry name" value="Phosphoglucomutase, first 3 domains"/>
    <property type="match status" value="3"/>
</dbReference>
<dbReference type="OrthoDB" id="9803322at2"/>
<dbReference type="PANTHER" id="PTHR43771:SF2">
    <property type="entry name" value="PHOSPHOMANNOMUTASE_PHOSPHOGLUCOMUTASE"/>
    <property type="match status" value="1"/>
</dbReference>
<feature type="domain" description="Alpha-D-phosphohexomutase alpha/beta/alpha" evidence="10">
    <location>
        <begin position="256"/>
        <end position="362"/>
    </location>
</feature>
<gene>
    <name evidence="11" type="ORF">GHC57_12970</name>
</gene>
<feature type="domain" description="Alpha-D-phosphohexomutase alpha/beta/alpha" evidence="9">
    <location>
        <begin position="165"/>
        <end position="252"/>
    </location>
</feature>
<comment type="caution">
    <text evidence="11">The sequence shown here is derived from an EMBL/GenBank/DDBJ whole genome shotgun (WGS) entry which is preliminary data.</text>
</comment>
<protein>
    <submittedName>
        <fullName evidence="11">Phosphomannomutase</fullName>
    </submittedName>
</protein>
<sequence>MHVFHPSILRRYDIRGIVGETLSEADARAIGRAFATQAAAVDASPSVAVGFDGRLSSPALEAALVEGLSDAGASAVRVGLGPTPMAYFAHAHLKTTGMIQVTGSHNPPDHNGFKMMLAGKPFFGGDIERLGAIAADGAWADGQGSRRDEDVSDAYLAALDGGFTPGGRPLSVVWDPGNGAAGVLTERLIARLPGRHAVINAAIDGRFPNHHPDPTDPATLRQLQAAVAEQGADLGIAFDGDGDRLGVIDGRGRILWGDQYLLLLAREVLEAHPGAPILADVKASQTLFDEIAAMGGKPVITATGHSLIKTRMAELGAPLAGEMSGHVFFADRYYGFDDALYAAVRLLSVVARLPGTLADWFDTIPRPLNTPELRIDCPDEKKAAVVDGVRARLKAAGAEVSEVDGVRVSRDGGWWLLRASNTQAVLVARAEAPDQAALGALVDEIAAQVSREGLDPAALRAAAGLS</sequence>
<dbReference type="EMBL" id="WIVE01000042">
    <property type="protein sequence ID" value="MQX37431.1"/>
    <property type="molecule type" value="Genomic_DNA"/>
</dbReference>
<dbReference type="PRINTS" id="PR00509">
    <property type="entry name" value="PGMPMM"/>
</dbReference>
<proteinExistence type="inferred from homology"/>
<dbReference type="GO" id="GO:0016868">
    <property type="term" value="F:intramolecular phosphotransferase activity"/>
    <property type="evidence" value="ECO:0007669"/>
    <property type="project" value="InterPro"/>
</dbReference>
<dbReference type="RefSeq" id="WP_153344901.1">
    <property type="nucleotide sequence ID" value="NZ_WIVE01000042.1"/>
</dbReference>
<dbReference type="Gene3D" id="3.30.310.50">
    <property type="entry name" value="Alpha-D-phosphohexomutase, C-terminal domain"/>
    <property type="match status" value="1"/>
</dbReference>
<dbReference type="InterPro" id="IPR005846">
    <property type="entry name" value="A-D-PHexomutase_a/b/a-III"/>
</dbReference>
<evidence type="ECO:0000256" key="1">
    <source>
        <dbReference type="ARBA" id="ARBA00001946"/>
    </source>
</evidence>
<comment type="similarity">
    <text evidence="2">Belongs to the phosphohexose mutase family.</text>
</comment>
<accession>A0A7X2D433</accession>
<evidence type="ECO:0000259" key="8">
    <source>
        <dbReference type="Pfam" id="PF02878"/>
    </source>
</evidence>
<dbReference type="CDD" id="cd03089">
    <property type="entry name" value="PMM_PGM"/>
    <property type="match status" value="1"/>
</dbReference>
<dbReference type="GO" id="GO:0046872">
    <property type="term" value="F:metal ion binding"/>
    <property type="evidence" value="ECO:0007669"/>
    <property type="project" value="UniProtKB-KW"/>
</dbReference>
<evidence type="ECO:0000256" key="3">
    <source>
        <dbReference type="ARBA" id="ARBA00022553"/>
    </source>
</evidence>